<name>A0A8J5SNE7_ZIZPA</name>
<dbReference type="InterPro" id="IPR008598">
    <property type="entry name" value="Di19_Zn-bd"/>
</dbReference>
<reference evidence="5" key="2">
    <citation type="submission" date="2021-02" db="EMBL/GenBank/DDBJ databases">
        <authorList>
            <person name="Kimball J.A."/>
            <person name="Haas M.W."/>
            <person name="Macchietto M."/>
            <person name="Kono T."/>
            <person name="Duquette J."/>
            <person name="Shao M."/>
        </authorList>
    </citation>
    <scope>NUCLEOTIDE SEQUENCE</scope>
    <source>
        <tissue evidence="5">Fresh leaf tissue</tissue>
    </source>
</reference>
<dbReference type="Pfam" id="PF14571">
    <property type="entry name" value="Di19_C"/>
    <property type="match status" value="1"/>
</dbReference>
<dbReference type="Proteomes" id="UP000729402">
    <property type="component" value="Unassembled WGS sequence"/>
</dbReference>
<sequence>MEVEASYSYGFLPAGRHQPYAPPPPHPAEEGELWEYFPCPFCYIEVEVPFICNHLQEEHCFDTRNAVCPLCANNIGKDMGAHFRAQHSHLLKRRKPSRPSSSWPPASNNSDPYFQGPPHPPQYMMSSRPYQDAAPDPLLSQFICSMAQNGTSSDNSNTEMAAPAISDDQRLSQRLAVADDASKLELKERLQRIEFLTEILMSTIL</sequence>
<evidence type="ECO:0000256" key="1">
    <source>
        <dbReference type="ARBA" id="ARBA00007109"/>
    </source>
</evidence>
<evidence type="ECO:0000313" key="5">
    <source>
        <dbReference type="EMBL" id="KAG8079166.1"/>
    </source>
</evidence>
<feature type="region of interest" description="Disordered" evidence="2">
    <location>
        <begin position="87"/>
        <end position="128"/>
    </location>
</feature>
<comment type="similarity">
    <text evidence="1">Belongs to the Di19 family.</text>
</comment>
<dbReference type="PANTHER" id="PTHR31875">
    <property type="entry name" value="PROTEIN DEHYDRATION-INDUCED 19"/>
    <property type="match status" value="1"/>
</dbReference>
<keyword evidence="6" id="KW-1185">Reference proteome</keyword>
<protein>
    <recommendedName>
        <fullName evidence="7">Drought induced 19 protein type zinc-binding domain-containing protein</fullName>
    </recommendedName>
</protein>
<feature type="domain" description="Di19 C-terminal" evidence="4">
    <location>
        <begin position="126"/>
        <end position="204"/>
    </location>
</feature>
<dbReference type="InterPro" id="IPR027935">
    <property type="entry name" value="Di19_C"/>
</dbReference>
<evidence type="ECO:0008006" key="7">
    <source>
        <dbReference type="Google" id="ProtNLM"/>
    </source>
</evidence>
<dbReference type="AlphaFoldDB" id="A0A8J5SNE7"/>
<feature type="domain" description="Di19 zinc-binding" evidence="3">
    <location>
        <begin position="36"/>
        <end position="88"/>
    </location>
</feature>
<reference evidence="5" key="1">
    <citation type="journal article" date="2021" name="bioRxiv">
        <title>Whole Genome Assembly and Annotation of Northern Wild Rice, Zizania palustris L., Supports a Whole Genome Duplication in the Zizania Genus.</title>
        <authorList>
            <person name="Haas M."/>
            <person name="Kono T."/>
            <person name="Macchietto M."/>
            <person name="Millas R."/>
            <person name="McGilp L."/>
            <person name="Shao M."/>
            <person name="Duquette J."/>
            <person name="Hirsch C.N."/>
            <person name="Kimball J."/>
        </authorList>
    </citation>
    <scope>NUCLEOTIDE SEQUENCE</scope>
    <source>
        <tissue evidence="5">Fresh leaf tissue</tissue>
    </source>
</reference>
<comment type="caution">
    <text evidence="5">The sequence shown here is derived from an EMBL/GenBank/DDBJ whole genome shotgun (WGS) entry which is preliminary data.</text>
</comment>
<feature type="compositionally biased region" description="Basic residues" evidence="2">
    <location>
        <begin position="87"/>
        <end position="97"/>
    </location>
</feature>
<evidence type="ECO:0000259" key="4">
    <source>
        <dbReference type="Pfam" id="PF14571"/>
    </source>
</evidence>
<organism evidence="5 6">
    <name type="scientific">Zizania palustris</name>
    <name type="common">Northern wild rice</name>
    <dbReference type="NCBI Taxonomy" id="103762"/>
    <lineage>
        <taxon>Eukaryota</taxon>
        <taxon>Viridiplantae</taxon>
        <taxon>Streptophyta</taxon>
        <taxon>Embryophyta</taxon>
        <taxon>Tracheophyta</taxon>
        <taxon>Spermatophyta</taxon>
        <taxon>Magnoliopsida</taxon>
        <taxon>Liliopsida</taxon>
        <taxon>Poales</taxon>
        <taxon>Poaceae</taxon>
        <taxon>BOP clade</taxon>
        <taxon>Oryzoideae</taxon>
        <taxon>Oryzeae</taxon>
        <taxon>Zizaniinae</taxon>
        <taxon>Zizania</taxon>
    </lineage>
</organism>
<evidence type="ECO:0000259" key="3">
    <source>
        <dbReference type="Pfam" id="PF05605"/>
    </source>
</evidence>
<evidence type="ECO:0000256" key="2">
    <source>
        <dbReference type="SAM" id="MobiDB-lite"/>
    </source>
</evidence>
<accession>A0A8J5SNE7</accession>
<dbReference type="EMBL" id="JAAALK010000282">
    <property type="protein sequence ID" value="KAG8079166.1"/>
    <property type="molecule type" value="Genomic_DNA"/>
</dbReference>
<proteinExistence type="inferred from homology"/>
<dbReference type="Pfam" id="PF05605">
    <property type="entry name" value="zf-Di19"/>
    <property type="match status" value="1"/>
</dbReference>
<feature type="compositionally biased region" description="Low complexity" evidence="2">
    <location>
        <begin position="98"/>
        <end position="112"/>
    </location>
</feature>
<gene>
    <name evidence="5" type="ORF">GUJ93_ZPchr0007g6147</name>
</gene>
<dbReference type="PANTHER" id="PTHR31875:SF24">
    <property type="entry name" value="PROTEIN DEHYDRATION-INDUCED 19 HOMOLOG 5"/>
    <property type="match status" value="1"/>
</dbReference>
<dbReference type="InterPro" id="IPR033347">
    <property type="entry name" value="Di19"/>
</dbReference>
<evidence type="ECO:0000313" key="6">
    <source>
        <dbReference type="Proteomes" id="UP000729402"/>
    </source>
</evidence>
<dbReference type="OrthoDB" id="9049620at2759"/>